<protein>
    <submittedName>
        <fullName evidence="2">Uncharacterized protein</fullName>
    </submittedName>
</protein>
<feature type="region of interest" description="Disordered" evidence="1">
    <location>
        <begin position="1"/>
        <end position="32"/>
    </location>
</feature>
<dbReference type="AlphaFoldDB" id="F4X2P6"/>
<proteinExistence type="predicted"/>
<dbReference type="InParanoid" id="F4X2P6"/>
<dbReference type="Proteomes" id="UP000007755">
    <property type="component" value="Unassembled WGS sequence"/>
</dbReference>
<evidence type="ECO:0000313" key="2">
    <source>
        <dbReference type="EMBL" id="EGI59242.1"/>
    </source>
</evidence>
<evidence type="ECO:0000313" key="3">
    <source>
        <dbReference type="Proteomes" id="UP000007755"/>
    </source>
</evidence>
<organism evidence="3">
    <name type="scientific">Acromyrmex echinatior</name>
    <name type="common">Panamanian leafcutter ant</name>
    <name type="synonym">Acromyrmex octospinosus echinatior</name>
    <dbReference type="NCBI Taxonomy" id="103372"/>
    <lineage>
        <taxon>Eukaryota</taxon>
        <taxon>Metazoa</taxon>
        <taxon>Ecdysozoa</taxon>
        <taxon>Arthropoda</taxon>
        <taxon>Hexapoda</taxon>
        <taxon>Insecta</taxon>
        <taxon>Pterygota</taxon>
        <taxon>Neoptera</taxon>
        <taxon>Endopterygota</taxon>
        <taxon>Hymenoptera</taxon>
        <taxon>Apocrita</taxon>
        <taxon>Aculeata</taxon>
        <taxon>Formicoidea</taxon>
        <taxon>Formicidae</taxon>
        <taxon>Myrmicinae</taxon>
        <taxon>Acromyrmex</taxon>
    </lineage>
</organism>
<feature type="compositionally biased region" description="Polar residues" evidence="1">
    <location>
        <begin position="1"/>
        <end position="11"/>
    </location>
</feature>
<accession>F4X2P6</accession>
<reference evidence="2" key="1">
    <citation type="submission" date="2011-02" db="EMBL/GenBank/DDBJ databases">
        <title>The genome of the leaf-cutting ant Acromyrmex echinatior suggests key adaptations to social evolution and fungus farming.</title>
        <authorList>
            <person name="Nygaard S."/>
            <person name="Zhang G."/>
        </authorList>
    </citation>
    <scope>NUCLEOTIDE SEQUENCE</scope>
</reference>
<evidence type="ECO:0000256" key="1">
    <source>
        <dbReference type="SAM" id="MobiDB-lite"/>
    </source>
</evidence>
<gene>
    <name evidence="2" type="ORF">G5I_12577</name>
</gene>
<dbReference type="EMBL" id="GL888591">
    <property type="protein sequence ID" value="EGI59242.1"/>
    <property type="molecule type" value="Genomic_DNA"/>
</dbReference>
<keyword evidence="3" id="KW-1185">Reference proteome</keyword>
<sequence>MTASGAHNSCCQPHKSVSARDGKDGATDMLAENGRQSQKWVVDVLKGRKSSQRLDNGRKRDLRILIAPYRVREPNWIRISRNSTKSSKSDPILLYQDRVKLEVGGKQEVEGEAGTLDVTAFTLATLFRTVPVDEWYNQRSRGTPVLDEDGRE</sequence>
<name>F4X2P6_ACREC</name>